<reference evidence="9 10" key="1">
    <citation type="submission" date="2024-02" db="EMBL/GenBank/DDBJ databases">
        <title>Bacteria isolated from the canopy kelp, Nereocystis luetkeana.</title>
        <authorList>
            <person name="Pfister C.A."/>
            <person name="Younker I.T."/>
            <person name="Light S.H."/>
        </authorList>
    </citation>
    <scope>NUCLEOTIDE SEQUENCE [LARGE SCALE GENOMIC DNA]</scope>
    <source>
        <strain evidence="9 10">TI.1.05</strain>
    </source>
</reference>
<keyword evidence="3" id="KW-0813">Transport</keyword>
<accession>A0ABU9GM76</accession>
<protein>
    <submittedName>
        <fullName evidence="9">Iron ABC transporter permease</fullName>
    </submittedName>
</protein>
<evidence type="ECO:0000256" key="8">
    <source>
        <dbReference type="SAM" id="Phobius"/>
    </source>
</evidence>
<proteinExistence type="inferred from homology"/>
<keyword evidence="4" id="KW-1003">Cell membrane</keyword>
<feature type="transmembrane region" description="Helical" evidence="8">
    <location>
        <begin position="255"/>
        <end position="281"/>
    </location>
</feature>
<feature type="transmembrane region" description="Helical" evidence="8">
    <location>
        <begin position="15"/>
        <end position="39"/>
    </location>
</feature>
<evidence type="ECO:0000313" key="9">
    <source>
        <dbReference type="EMBL" id="MEL0628349.1"/>
    </source>
</evidence>
<dbReference type="InterPro" id="IPR000522">
    <property type="entry name" value="ABC_transptr_permease_BtuC"/>
</dbReference>
<sequence>MLIIRLYKQHISFKLNILAVAFTGILLLLLISILLLSLINGTYQLSLQDALLSLFSQKQLISDPQASLIIWDFRLPRSLVAILSGALFAISGAILQNMTRNPLSDPSLVGISQGAALAVVVLTILFPEYIDDWREISAFLGAILIASLIQLLRGKGRPLKFILLGIGVAAFISAIISTLLTYGNLQSAMTALSWLAGSVHNSNWHDVSILGVACLILTFAGIYQARVMSVISLGDEVTIGLGINLRKTMVIQLSISVAAAAIATSVVGPLGFIGLLAPHLARKLTHSGPANHLLLTALTGAILVLIADLIGRTLFAPTQLAAGLVTSLVGAPLFAYLLIKKQT</sequence>
<feature type="transmembrane region" description="Helical" evidence="8">
    <location>
        <begin position="107"/>
        <end position="130"/>
    </location>
</feature>
<keyword evidence="10" id="KW-1185">Reference proteome</keyword>
<comment type="subcellular location">
    <subcellularLocation>
        <location evidence="1">Cell membrane</location>
        <topology evidence="1">Multi-pass membrane protein</topology>
    </subcellularLocation>
</comment>
<evidence type="ECO:0000313" key="10">
    <source>
        <dbReference type="Proteomes" id="UP001369082"/>
    </source>
</evidence>
<comment type="similarity">
    <text evidence="2">Belongs to the binding-protein-dependent transport system permease family. FecCD subfamily.</text>
</comment>
<dbReference type="SUPFAM" id="SSF81345">
    <property type="entry name" value="ABC transporter involved in vitamin B12 uptake, BtuC"/>
    <property type="match status" value="1"/>
</dbReference>
<name>A0ABU9GM76_9GAMM</name>
<evidence type="ECO:0000256" key="4">
    <source>
        <dbReference type="ARBA" id="ARBA00022475"/>
    </source>
</evidence>
<dbReference type="Pfam" id="PF01032">
    <property type="entry name" value="FecCD"/>
    <property type="match status" value="1"/>
</dbReference>
<dbReference type="PANTHER" id="PTHR30472:SF24">
    <property type="entry name" value="FERRIC ENTEROBACTIN TRANSPORT SYSTEM PERMEASE PROTEIN FEPG"/>
    <property type="match status" value="1"/>
</dbReference>
<keyword evidence="5 8" id="KW-0812">Transmembrane</keyword>
<evidence type="ECO:0000256" key="5">
    <source>
        <dbReference type="ARBA" id="ARBA00022692"/>
    </source>
</evidence>
<evidence type="ECO:0000256" key="6">
    <source>
        <dbReference type="ARBA" id="ARBA00022989"/>
    </source>
</evidence>
<dbReference type="Gene3D" id="1.10.3470.10">
    <property type="entry name" value="ABC transporter involved in vitamin B12 uptake, BtuC"/>
    <property type="match status" value="1"/>
</dbReference>
<keyword evidence="6 8" id="KW-1133">Transmembrane helix</keyword>
<comment type="caution">
    <text evidence="9">The sequence shown here is derived from an EMBL/GenBank/DDBJ whole genome shotgun (WGS) entry which is preliminary data.</text>
</comment>
<feature type="transmembrane region" description="Helical" evidence="8">
    <location>
        <begin position="320"/>
        <end position="339"/>
    </location>
</feature>
<evidence type="ECO:0000256" key="3">
    <source>
        <dbReference type="ARBA" id="ARBA00022448"/>
    </source>
</evidence>
<feature type="transmembrane region" description="Helical" evidence="8">
    <location>
        <begin position="136"/>
        <end position="154"/>
    </location>
</feature>
<evidence type="ECO:0000256" key="2">
    <source>
        <dbReference type="ARBA" id="ARBA00007935"/>
    </source>
</evidence>
<evidence type="ECO:0000256" key="7">
    <source>
        <dbReference type="ARBA" id="ARBA00023136"/>
    </source>
</evidence>
<feature type="transmembrane region" description="Helical" evidence="8">
    <location>
        <begin position="161"/>
        <end position="183"/>
    </location>
</feature>
<keyword evidence="7 8" id="KW-0472">Membrane</keyword>
<dbReference type="RefSeq" id="WP_341596298.1">
    <property type="nucleotide sequence ID" value="NZ_JBAKAZ010000004.1"/>
</dbReference>
<evidence type="ECO:0000256" key="1">
    <source>
        <dbReference type="ARBA" id="ARBA00004651"/>
    </source>
</evidence>
<dbReference type="Proteomes" id="UP001369082">
    <property type="component" value="Unassembled WGS sequence"/>
</dbReference>
<feature type="transmembrane region" description="Helical" evidence="8">
    <location>
        <begin position="78"/>
        <end position="95"/>
    </location>
</feature>
<dbReference type="CDD" id="cd06550">
    <property type="entry name" value="TM_ABC_iron-siderophores_like"/>
    <property type="match status" value="1"/>
</dbReference>
<organism evidence="9 10">
    <name type="scientific">Psychromonas aquatilis</name>
    <dbReference type="NCBI Taxonomy" id="2005072"/>
    <lineage>
        <taxon>Bacteria</taxon>
        <taxon>Pseudomonadati</taxon>
        <taxon>Pseudomonadota</taxon>
        <taxon>Gammaproteobacteria</taxon>
        <taxon>Alteromonadales</taxon>
        <taxon>Psychromonadaceae</taxon>
        <taxon>Psychromonas</taxon>
    </lineage>
</organism>
<dbReference type="EMBL" id="JBAKAZ010000004">
    <property type="protein sequence ID" value="MEL0628349.1"/>
    <property type="molecule type" value="Genomic_DNA"/>
</dbReference>
<feature type="transmembrane region" description="Helical" evidence="8">
    <location>
        <begin position="203"/>
        <end position="223"/>
    </location>
</feature>
<gene>
    <name evidence="9" type="ORF">V6256_01895</name>
</gene>
<dbReference type="PANTHER" id="PTHR30472">
    <property type="entry name" value="FERRIC ENTEROBACTIN TRANSPORT SYSTEM PERMEASE PROTEIN"/>
    <property type="match status" value="1"/>
</dbReference>
<dbReference type="InterPro" id="IPR037294">
    <property type="entry name" value="ABC_BtuC-like"/>
</dbReference>
<feature type="transmembrane region" description="Helical" evidence="8">
    <location>
        <begin position="293"/>
        <end position="311"/>
    </location>
</feature>